<dbReference type="InterPro" id="IPR041694">
    <property type="entry name" value="ADH_N_2"/>
</dbReference>
<keyword evidence="4" id="KW-1185">Reference proteome</keyword>
<keyword evidence="1" id="KW-0560">Oxidoreductase</keyword>
<evidence type="ECO:0000259" key="2">
    <source>
        <dbReference type="SMART" id="SM00829"/>
    </source>
</evidence>
<dbReference type="Pfam" id="PF16884">
    <property type="entry name" value="ADH_N_2"/>
    <property type="match status" value="1"/>
</dbReference>
<dbReference type="InterPro" id="IPR036291">
    <property type="entry name" value="NAD(P)-bd_dom_sf"/>
</dbReference>
<sequence>MATNRIRYGSLMSDRNRRFLLRERPTGRIGPDTFELSEQAVPQIGDGEALVRITWISIDPTNRMWINETPSYLPPVGIGEVMRAAGLGEVVASNNPNFPVGMTVQGLVGWQEYTVISDAMPLFPVEIAEGVSPSAYMGALGMTGLTAWVGIRDIGKPKPGETVVVSAAAGAVGSVAGQLAKADGARVVGIAGGPEKCALLTDQLGFDAAVDYRADDWAAQLAAATPNGIDVDFENVGGDIMDAIFARINVGARIALCGMISGYNAVNPPPGPRAFGNLLIQRATLQGFIILDHFLRGPESATEIGGLIAEGKLTPLETVVEGFEQLPTAINMLFDGKNVGKLVVKTSG</sequence>
<reference evidence="3 4" key="1">
    <citation type="submission" date="2023-12" db="EMBL/GenBank/DDBJ databases">
        <title>Description of new species of Mycobacterium terrae complex isolated from sewage at the Sao Paulo Zoological Park Foundation in Brazil.</title>
        <authorList>
            <person name="Romagnoli C.L."/>
            <person name="Conceicao E.C."/>
            <person name="Machado E."/>
            <person name="Barreto L.B.P.F."/>
            <person name="Sharma A."/>
            <person name="Silva N.M."/>
            <person name="Marques L.E."/>
            <person name="Juliana M.A."/>
            <person name="Lourenco M.C.S."/>
            <person name="Digiampietri L.A."/>
            <person name="Suffys P.N."/>
            <person name="Viana-Niero C."/>
        </authorList>
    </citation>
    <scope>NUCLEOTIDE SEQUENCE [LARGE SCALE GENOMIC DNA]</scope>
    <source>
        <strain evidence="3 4">MYC098</strain>
    </source>
</reference>
<dbReference type="Pfam" id="PF00107">
    <property type="entry name" value="ADH_zinc_N"/>
    <property type="match status" value="1"/>
</dbReference>
<dbReference type="SUPFAM" id="SSF50129">
    <property type="entry name" value="GroES-like"/>
    <property type="match status" value="1"/>
</dbReference>
<dbReference type="Gene3D" id="3.90.180.10">
    <property type="entry name" value="Medium-chain alcohol dehydrogenases, catalytic domain"/>
    <property type="match status" value="1"/>
</dbReference>
<dbReference type="PANTHER" id="PTHR43205:SF7">
    <property type="entry name" value="PROSTAGLANDIN REDUCTASE 1"/>
    <property type="match status" value="1"/>
</dbReference>
<dbReference type="SUPFAM" id="SSF51735">
    <property type="entry name" value="NAD(P)-binding Rossmann-fold domains"/>
    <property type="match status" value="1"/>
</dbReference>
<dbReference type="EMBL" id="JAYJJR010000007">
    <property type="protein sequence ID" value="MEB3021988.1"/>
    <property type="molecule type" value="Genomic_DNA"/>
</dbReference>
<dbReference type="CDD" id="cd05288">
    <property type="entry name" value="PGDH"/>
    <property type="match status" value="1"/>
</dbReference>
<name>A0ABU5XIH6_9MYCO</name>
<proteinExistence type="predicted"/>
<gene>
    <name evidence="3" type="ORF">K6T79_13105</name>
</gene>
<dbReference type="InterPro" id="IPR011032">
    <property type="entry name" value="GroES-like_sf"/>
</dbReference>
<evidence type="ECO:0000313" key="3">
    <source>
        <dbReference type="EMBL" id="MEB3021988.1"/>
    </source>
</evidence>
<dbReference type="InterPro" id="IPR045010">
    <property type="entry name" value="MDR_fam"/>
</dbReference>
<evidence type="ECO:0000313" key="4">
    <source>
        <dbReference type="Proteomes" id="UP001299596"/>
    </source>
</evidence>
<accession>A0ABU5XIH6</accession>
<comment type="caution">
    <text evidence="3">The sequence shown here is derived from an EMBL/GenBank/DDBJ whole genome shotgun (WGS) entry which is preliminary data.</text>
</comment>
<evidence type="ECO:0000256" key="1">
    <source>
        <dbReference type="ARBA" id="ARBA00023002"/>
    </source>
</evidence>
<dbReference type="Gene3D" id="3.40.50.720">
    <property type="entry name" value="NAD(P)-binding Rossmann-like Domain"/>
    <property type="match status" value="1"/>
</dbReference>
<dbReference type="InterPro" id="IPR020843">
    <property type="entry name" value="ER"/>
</dbReference>
<dbReference type="PANTHER" id="PTHR43205">
    <property type="entry name" value="PROSTAGLANDIN REDUCTASE"/>
    <property type="match status" value="1"/>
</dbReference>
<organism evidence="3 4">
    <name type="scientific">[Mycobacterium] crassicus</name>
    <dbReference type="NCBI Taxonomy" id="2872309"/>
    <lineage>
        <taxon>Bacteria</taxon>
        <taxon>Bacillati</taxon>
        <taxon>Actinomycetota</taxon>
        <taxon>Actinomycetes</taxon>
        <taxon>Mycobacteriales</taxon>
        <taxon>Mycobacteriaceae</taxon>
        <taxon>Mycolicibacter</taxon>
    </lineage>
</organism>
<dbReference type="Proteomes" id="UP001299596">
    <property type="component" value="Unassembled WGS sequence"/>
</dbReference>
<feature type="domain" description="Enoyl reductase (ER)" evidence="2">
    <location>
        <begin position="30"/>
        <end position="344"/>
    </location>
</feature>
<dbReference type="InterPro" id="IPR013149">
    <property type="entry name" value="ADH-like_C"/>
</dbReference>
<dbReference type="SMART" id="SM00829">
    <property type="entry name" value="PKS_ER"/>
    <property type="match status" value="1"/>
</dbReference>
<protein>
    <submittedName>
        <fullName evidence="3">NADP-dependent oxidoreductase</fullName>
    </submittedName>
</protein>